<gene>
    <name evidence="1" type="ORF">KSL4_0840</name>
</gene>
<protein>
    <submittedName>
        <fullName evidence="1">Uncharacterized protein</fullName>
    </submittedName>
</protein>
<evidence type="ECO:0000313" key="1">
    <source>
        <dbReference type="EMBL" id="CUW12482.1"/>
    </source>
</evidence>
<dbReference type="RefSeq" id="WP_089896435.1">
    <property type="nucleotide sequence ID" value="NZ_FBTB01000015.1"/>
</dbReference>
<keyword evidence="2" id="KW-1185">Reference proteome</keyword>
<organism evidence="1 2">
    <name type="scientific">Leuconostoc inhae</name>
    <dbReference type="NCBI Taxonomy" id="178001"/>
    <lineage>
        <taxon>Bacteria</taxon>
        <taxon>Bacillati</taxon>
        <taxon>Bacillota</taxon>
        <taxon>Bacilli</taxon>
        <taxon>Lactobacillales</taxon>
        <taxon>Lactobacillaceae</taxon>
        <taxon>Leuconostoc</taxon>
    </lineage>
</organism>
<proteinExistence type="predicted"/>
<dbReference type="Proteomes" id="UP000199047">
    <property type="component" value="Unassembled WGS sequence"/>
</dbReference>
<sequence length="62" mass="6955">MNNKAIVVHSADDKRFGTSLLNSKNWDRIIITDLEGKKVAEINGEDAYPATGYLVKMYPNLD</sequence>
<dbReference type="EMBL" id="FBTB01000015">
    <property type="protein sequence ID" value="CUW12482.1"/>
    <property type="molecule type" value="Genomic_DNA"/>
</dbReference>
<reference evidence="1 2" key="1">
    <citation type="submission" date="2015-12" db="EMBL/GenBank/DDBJ databases">
        <authorList>
            <person name="Andreevskaya M."/>
        </authorList>
    </citation>
    <scope>NUCLEOTIDE SEQUENCE [LARGE SCALE GENOMIC DNA]</scope>
    <source>
        <strain evidence="1 2">KSL4-2</strain>
    </source>
</reference>
<name>A0ABM9V5A6_9LACO</name>
<evidence type="ECO:0000313" key="2">
    <source>
        <dbReference type="Proteomes" id="UP000199047"/>
    </source>
</evidence>
<comment type="caution">
    <text evidence="1">The sequence shown here is derived from an EMBL/GenBank/DDBJ whole genome shotgun (WGS) entry which is preliminary data.</text>
</comment>
<accession>A0ABM9V5A6</accession>